<sequence length="195" mass="21943">MNQVICVYSSSSCAIAEEYFKVAAELGREIALRKDVMLYGGGLLGLMGAVAKAVHKERGKVIGVIPTALNVKGVVYENCDELVVTATLRERKAIMDSRSDAFIALPGGYGTLEELLEIITLKQLRYHQKPIVILNSCGFYDKLLEQFESSITQSFAKPECRHLYFVTDRVSEALRYIDNYQPYPFKDKWLTDVKC</sequence>
<dbReference type="EC" id="3.2.2.n1" evidence="2"/>
<dbReference type="GO" id="GO:0016799">
    <property type="term" value="F:hydrolase activity, hydrolyzing N-glycosyl compounds"/>
    <property type="evidence" value="ECO:0007669"/>
    <property type="project" value="TreeGrafter"/>
</dbReference>
<name>A0A4R1RS79_HYDET</name>
<dbReference type="PANTHER" id="PTHR31223:SF70">
    <property type="entry name" value="LOG FAMILY PROTEIN YJL055W"/>
    <property type="match status" value="1"/>
</dbReference>
<dbReference type="GO" id="GO:0005829">
    <property type="term" value="C:cytosol"/>
    <property type="evidence" value="ECO:0007669"/>
    <property type="project" value="TreeGrafter"/>
</dbReference>
<dbReference type="GO" id="GO:0009691">
    <property type="term" value="P:cytokinin biosynthetic process"/>
    <property type="evidence" value="ECO:0007669"/>
    <property type="project" value="UniProtKB-UniRule"/>
</dbReference>
<proteinExistence type="inferred from homology"/>
<gene>
    <name evidence="3" type="ORF">EDC14_101225</name>
</gene>
<dbReference type="SUPFAM" id="SSF102405">
    <property type="entry name" value="MCP/YpsA-like"/>
    <property type="match status" value="1"/>
</dbReference>
<evidence type="ECO:0000313" key="3">
    <source>
        <dbReference type="EMBL" id="TCL69328.1"/>
    </source>
</evidence>
<dbReference type="Gene3D" id="3.40.50.450">
    <property type="match status" value="1"/>
</dbReference>
<keyword evidence="4" id="KW-1185">Reference proteome</keyword>
<dbReference type="InterPro" id="IPR031100">
    <property type="entry name" value="LOG_fam"/>
</dbReference>
<comment type="similarity">
    <text evidence="1 2">Belongs to the LOG family.</text>
</comment>
<dbReference type="NCBIfam" id="TIGR00730">
    <property type="entry name" value="Rossman fold protein, TIGR00730 family"/>
    <property type="match status" value="1"/>
</dbReference>
<accession>A0A4R1RS79</accession>
<evidence type="ECO:0000256" key="2">
    <source>
        <dbReference type="RuleBase" id="RU363015"/>
    </source>
</evidence>
<dbReference type="InterPro" id="IPR005269">
    <property type="entry name" value="LOG"/>
</dbReference>
<dbReference type="EMBL" id="SLUN01000012">
    <property type="protein sequence ID" value="TCL69328.1"/>
    <property type="molecule type" value="Genomic_DNA"/>
</dbReference>
<keyword evidence="2" id="KW-0203">Cytokinin biosynthesis</keyword>
<reference evidence="3 4" key="1">
    <citation type="submission" date="2019-03" db="EMBL/GenBank/DDBJ databases">
        <title>Genomic Encyclopedia of Type Strains, Phase IV (KMG-IV): sequencing the most valuable type-strain genomes for metagenomic binning, comparative biology and taxonomic classification.</title>
        <authorList>
            <person name="Goeker M."/>
        </authorList>
    </citation>
    <scope>NUCLEOTIDE SEQUENCE [LARGE SCALE GENOMIC DNA]</scope>
    <source>
        <strain evidence="3 4">LX-B</strain>
    </source>
</reference>
<dbReference type="Pfam" id="PF03641">
    <property type="entry name" value="Lysine_decarbox"/>
    <property type="match status" value="1"/>
</dbReference>
<dbReference type="PANTHER" id="PTHR31223">
    <property type="entry name" value="LOG FAMILY PROTEIN YJL055W"/>
    <property type="match status" value="1"/>
</dbReference>
<evidence type="ECO:0000256" key="1">
    <source>
        <dbReference type="ARBA" id="ARBA00006763"/>
    </source>
</evidence>
<organism evidence="3 4">
    <name type="scientific">Hydrogenispora ethanolica</name>
    <dbReference type="NCBI Taxonomy" id="1082276"/>
    <lineage>
        <taxon>Bacteria</taxon>
        <taxon>Bacillati</taxon>
        <taxon>Bacillota</taxon>
        <taxon>Hydrogenispora</taxon>
    </lineage>
</organism>
<dbReference type="OrthoDB" id="9801098at2"/>
<dbReference type="AlphaFoldDB" id="A0A4R1RS79"/>
<protein>
    <recommendedName>
        <fullName evidence="2">Cytokinin riboside 5'-monophosphate phosphoribohydrolase</fullName>
        <ecNumber evidence="2">3.2.2.n1</ecNumber>
    </recommendedName>
</protein>
<keyword evidence="2" id="KW-0378">Hydrolase</keyword>
<comment type="caution">
    <text evidence="3">The sequence shown here is derived from an EMBL/GenBank/DDBJ whole genome shotgun (WGS) entry which is preliminary data.</text>
</comment>
<evidence type="ECO:0000313" key="4">
    <source>
        <dbReference type="Proteomes" id="UP000295008"/>
    </source>
</evidence>
<dbReference type="Proteomes" id="UP000295008">
    <property type="component" value="Unassembled WGS sequence"/>
</dbReference>
<dbReference type="RefSeq" id="WP_132014351.1">
    <property type="nucleotide sequence ID" value="NZ_SLUN01000012.1"/>
</dbReference>